<organism evidence="2 3">
    <name type="scientific">Vitis vinifera</name>
    <name type="common">Grape</name>
    <dbReference type="NCBI Taxonomy" id="29760"/>
    <lineage>
        <taxon>Eukaryota</taxon>
        <taxon>Viridiplantae</taxon>
        <taxon>Streptophyta</taxon>
        <taxon>Embryophyta</taxon>
        <taxon>Tracheophyta</taxon>
        <taxon>Spermatophyta</taxon>
        <taxon>Magnoliopsida</taxon>
        <taxon>eudicotyledons</taxon>
        <taxon>Gunneridae</taxon>
        <taxon>Pentapetalae</taxon>
        <taxon>rosids</taxon>
        <taxon>Vitales</taxon>
        <taxon>Vitaceae</taxon>
        <taxon>Viteae</taxon>
        <taxon>Vitis</taxon>
    </lineage>
</organism>
<feature type="compositionally biased region" description="Basic and acidic residues" evidence="1">
    <location>
        <begin position="456"/>
        <end position="469"/>
    </location>
</feature>
<feature type="region of interest" description="Disordered" evidence="1">
    <location>
        <begin position="440"/>
        <end position="483"/>
    </location>
</feature>
<proteinExistence type="predicted"/>
<feature type="region of interest" description="Disordered" evidence="1">
    <location>
        <begin position="805"/>
        <end position="824"/>
    </location>
</feature>
<dbReference type="AlphaFoldDB" id="A0A438CRZ5"/>
<feature type="region of interest" description="Disordered" evidence="1">
    <location>
        <begin position="616"/>
        <end position="637"/>
    </location>
</feature>
<accession>A0A438CRZ5</accession>
<sequence length="824" mass="91866">MQALPKTLSGSGGFAMPKDIAGKVDVDASRPRDPRRCQGDVRFQPRMISGSVNFAKDVRTHPPMVLLAMAHRINFLACHDVPEVMTESSSPYRRLSEIVGGDLPSLLSFRSAGGGMRVMTGCLRAFARHHSHREGDCIVAFILVCKFVPGLWGRVFLFYYWHFSMQRKNASEVVYTEKLVDKLNVGQFCERFYIPNNVSFQLVDGKVVSIEKSADNAIYFSKEQFNVGLRFPLLSLFKEFLHFTQIPPAYIHPNIVRVLMGCSILNMLFNLDLSLLEVLFIYTIKKGKIDLFSLFAHIPSFQLVTNLLDSNKGGAKGHVLVRGIWAGLMEQSEMTFSPNHSLALPVMSNASTSKRGRLVEWVEKATFDRLNKLFKITVAKKHYQTLLTARNLLAVVREPQPYVINILPRRFPKFVVLEEHFVLRDLPFYERAREVDANARQERFDQSSSCESGSSRSDHTISELEETKDISSSPQLETFCPGPNSLHPQTDFVGFRVAHEPEEVRDMNDLRAGLLRRHRKRLYDPIDLAPPLAKRTYLKRGEEDPAPEAPASTATRPDEAGISATSATLLDTIGSSATATVQANAPGPSSMAAAQSGTTAFGDAPAAVETHGSEGVLDASNDEEVPDEKSSPTTTVPSSWEKLMEMLKGMPCFTDAEAPSTRMSDFFPLTKGISMNMGGDPPAFFKARFPFGTPESVVSCIQHLQEWTIPKTAEVVVAGIRYIMRTREQLFKRLEVAEAMRAFISQYPGGIEELRARLEKVEAKLATARKAVADGTEQLSQVEEEKETTRVKTDILKKEKQALEGQVNEAGQENIPLKREADEL</sequence>
<evidence type="ECO:0000313" key="3">
    <source>
        <dbReference type="Proteomes" id="UP000288805"/>
    </source>
</evidence>
<reference evidence="2 3" key="1">
    <citation type="journal article" date="2018" name="PLoS Genet.">
        <title>Population sequencing reveals clonal diversity and ancestral inbreeding in the grapevine cultivar Chardonnay.</title>
        <authorList>
            <person name="Roach M.J."/>
            <person name="Johnson D.L."/>
            <person name="Bohlmann J."/>
            <person name="van Vuuren H.J."/>
            <person name="Jones S.J."/>
            <person name="Pretorius I.S."/>
            <person name="Schmidt S.A."/>
            <person name="Borneman A.R."/>
        </authorList>
    </citation>
    <scope>NUCLEOTIDE SEQUENCE [LARGE SCALE GENOMIC DNA]</scope>
    <source>
        <strain evidence="3">cv. Chardonnay</strain>
        <tissue evidence="2">Leaf</tissue>
    </source>
</reference>
<dbReference type="EMBL" id="QGNW01002049">
    <property type="protein sequence ID" value="RVW25974.1"/>
    <property type="molecule type" value="Genomic_DNA"/>
</dbReference>
<evidence type="ECO:0000313" key="2">
    <source>
        <dbReference type="EMBL" id="RVW25974.1"/>
    </source>
</evidence>
<dbReference type="Proteomes" id="UP000288805">
    <property type="component" value="Unassembled WGS sequence"/>
</dbReference>
<evidence type="ECO:0000256" key="1">
    <source>
        <dbReference type="SAM" id="MobiDB-lite"/>
    </source>
</evidence>
<feature type="region of interest" description="Disordered" evidence="1">
    <location>
        <begin position="536"/>
        <end position="560"/>
    </location>
</feature>
<protein>
    <submittedName>
        <fullName evidence="2">Uncharacterized protein</fullName>
    </submittedName>
</protein>
<name>A0A438CRZ5_VITVI</name>
<comment type="caution">
    <text evidence="2">The sequence shown here is derived from an EMBL/GenBank/DDBJ whole genome shotgun (WGS) entry which is preliminary data.</text>
</comment>
<gene>
    <name evidence="2" type="ORF">CK203_098041</name>
</gene>